<keyword evidence="3" id="KW-0472">Membrane</keyword>
<dbReference type="InterPro" id="IPR055496">
    <property type="entry name" value="DUF7068"/>
</dbReference>
<comment type="function">
    <text evidence="1">Catalyzes the hydroxylation of the N(6)-(4-aminobutyl)-L-lysine intermediate produced by deoxyhypusine synthase/DHPS on a critical lysine of the eukaryotic translation initiation factor 5A/eIF-5A. This is the second step of the post-translational modification of that lysine into an unusual amino acid residue named hypusine. Hypusination is unique to mature eIF-5A factor and is essential for its function.</text>
</comment>
<gene>
    <name evidence="5" type="ORF">CPLU01_15262</name>
</gene>
<dbReference type="InterPro" id="IPR027417">
    <property type="entry name" value="P-loop_NTPase"/>
</dbReference>
<keyword evidence="3" id="KW-0812">Transmembrane</keyword>
<dbReference type="Pfam" id="PF13646">
    <property type="entry name" value="HEAT_2"/>
    <property type="match status" value="3"/>
</dbReference>
<evidence type="ECO:0000313" key="6">
    <source>
        <dbReference type="Proteomes" id="UP000654918"/>
    </source>
</evidence>
<dbReference type="EMBL" id="WIGO01000489">
    <property type="protein sequence ID" value="KAF6810672.1"/>
    <property type="molecule type" value="Genomic_DNA"/>
</dbReference>
<dbReference type="InterPro" id="IPR016024">
    <property type="entry name" value="ARM-type_fold"/>
</dbReference>
<dbReference type="Gene3D" id="3.40.50.300">
    <property type="entry name" value="P-loop containing nucleotide triphosphate hydrolases"/>
    <property type="match status" value="1"/>
</dbReference>
<dbReference type="PROSITE" id="PS50837">
    <property type="entry name" value="NACHT"/>
    <property type="match status" value="1"/>
</dbReference>
<proteinExistence type="predicted"/>
<dbReference type="InterPro" id="IPR004155">
    <property type="entry name" value="PBS_lyase_HEAT"/>
</dbReference>
<evidence type="ECO:0000313" key="5">
    <source>
        <dbReference type="EMBL" id="KAF6810672.1"/>
    </source>
</evidence>
<reference evidence="5" key="1">
    <citation type="journal article" date="2020" name="Phytopathology">
        <title>Genome Sequence Resources of Colletotrichum truncatum, C. plurivorum, C. musicola, and C. sojae: Four Species Pathogenic to Soybean (Glycine max).</title>
        <authorList>
            <person name="Rogerio F."/>
            <person name="Boufleur T.R."/>
            <person name="Ciampi-Guillardi M."/>
            <person name="Sukno S.A."/>
            <person name="Thon M.R."/>
            <person name="Massola Junior N.S."/>
            <person name="Baroncelli R."/>
        </authorList>
    </citation>
    <scope>NUCLEOTIDE SEQUENCE</scope>
    <source>
        <strain evidence="5">LFN00145</strain>
    </source>
</reference>
<dbReference type="Pfam" id="PF23238">
    <property type="entry name" value="DUF7068"/>
    <property type="match status" value="1"/>
</dbReference>
<dbReference type="InterPro" id="IPR003593">
    <property type="entry name" value="AAA+_ATPase"/>
</dbReference>
<dbReference type="Gene3D" id="1.25.10.10">
    <property type="entry name" value="Leucine-rich Repeat Variant"/>
    <property type="match status" value="5"/>
</dbReference>
<dbReference type="SUPFAM" id="SSF48371">
    <property type="entry name" value="ARM repeat"/>
    <property type="match status" value="1"/>
</dbReference>
<dbReference type="SMART" id="SM00567">
    <property type="entry name" value="EZ_HEAT"/>
    <property type="match status" value="12"/>
</dbReference>
<dbReference type="SUPFAM" id="SSF53474">
    <property type="entry name" value="alpha/beta-Hydrolases"/>
    <property type="match status" value="1"/>
</dbReference>
<dbReference type="InterPro" id="IPR029058">
    <property type="entry name" value="AB_hydrolase_fold"/>
</dbReference>
<dbReference type="InterPro" id="IPR007111">
    <property type="entry name" value="NACHT_NTPase"/>
</dbReference>
<feature type="transmembrane region" description="Helical" evidence="3">
    <location>
        <begin position="174"/>
        <end position="193"/>
    </location>
</feature>
<sequence length="1505" mass="167964">MPLNREPGPYGSVAVVSAGLVLLLAGVATAVFFKPLGFAYSPPALNAATASLAAETRGKQRGVRLRQVNSFANNATPEKGIDIIAVHGLDTRSPETWEYKTQDGRKVNWLQDEHMLPAEVSNARIFTCDWPADLFGTLDAEEDTIHELALLLLAAVKGRPPATNDGPYRKDRPILFVASCLGGIILMKALVMASDEYLSVRNATRGIIFLATPFRGTSFEDVARWAEPGLRAWASVQGRRVTSLLDWVNSPTFELPRLVSEFTQLCRNNNHQGYKVLTFYETRYTNLPAKVPLLSLLLPPSKRELVSKTSAVLDCVPNPLRLDRSHVLMNKFQGPKTSDADYKLVVDSILDFVEDIRKGTPLEQANAWIRDKHYSQERLKIERLSGDTLPMDRCYINLVLVETPRDNDSKQRSGDDPLQSEHFSLAARLKIETPREHSQVELSKLFEPRKQLDGQMKEPRRILIRGRAGVGKTTLCKKIAHDFVEKEMWSNLFASILWVPLRNLKTWRGPPYGLTEMLHHIYLQQRPDHASLASALRQHVEDSVSLGALFILDGLDEISELLDEQHNPDLFRFLADLLNRTNVIITTRPHVSLPHDFQKPDLELETIGFCSDQVEAYLKAVSTPIVSRNIQSFLERSPLMRSLVRVPIQLDALCIVWDETLDIDRLQTMTQVYQAIVKRLWKKDIKRLKESQPHVEAMSSQEIENHVMEEIQLLESLAFSGMCSNLIEFQSVHRDAVCDFARPTRTSLPVYETLGRLSFLRTSDGSADPATRTHHFLHLTFQEYFAAKYFVQMWTNKKTLQYVDLNRRKKRCCEISPESFLRRNKYTGRYDIMWRFVAGILSEEGEDEMSHFFDKIEKEPVDVLGPAHQRLVMHCLNEVPDLPTGLREQRESRILQWMLFERDFTGSSTFARESDIPEGVLNRVLRACGDKTVFLDALSRSQGHLSDATIAALVGLFKDEDISVRWSATNALGKQSTLSDVTIAALTELFKDEDSNVQESATRAIGNQSTLSDTTIAALVELFKDEKSYVRRSAANSLGSQSTLSDATIAALVELFKDVDSYVRRSAADTLGKQSTLSDATIVALVELFKDEDSDVRRSATNALGNQSTLLDVTIAALVGLFKDEDSSVRSYAAHALGNQSTLSDTTIAALVELFKDEDRNVRRSAADVLGSQSTLSDETIAALVELLKDEDSDVRRSAANALGSQSTLSDTTIATLMELFKDEDSDVQESAADTLGSQSTLSDATIAALVELLKDEDSDVRRSAARAIGSQSTLSDTTIAALVELFKDEDSYVQRSAADVLGSQSTLSDATIAAFVELFKDKDSSIQWSAANALGKQSTLSDATMVALVELFKDEDSSVRFFAARALDKQSTLSDATMAALVELFKDEDSNVRRFTARVIGSQSALSDKILDALAIRVQPEGHVLSVPGQLRCSEDIESFYESFLQRSFREHFSLYADENICIVNEGSAFRKATLQDQGQFQKAIRRARGQLDTQSYSLWSAPT</sequence>
<dbReference type="GO" id="GO:0016491">
    <property type="term" value="F:oxidoreductase activity"/>
    <property type="evidence" value="ECO:0007669"/>
    <property type="project" value="TreeGrafter"/>
</dbReference>
<dbReference type="SUPFAM" id="SSF52540">
    <property type="entry name" value="P-loop containing nucleoside triphosphate hydrolases"/>
    <property type="match status" value="1"/>
</dbReference>
<evidence type="ECO:0000259" key="4">
    <source>
        <dbReference type="PROSITE" id="PS50837"/>
    </source>
</evidence>
<feature type="transmembrane region" description="Helical" evidence="3">
    <location>
        <begin position="12"/>
        <end position="33"/>
    </location>
</feature>
<dbReference type="PROSITE" id="PS50077">
    <property type="entry name" value="HEAT_REPEAT"/>
    <property type="match status" value="1"/>
</dbReference>
<feature type="repeat" description="HEAT" evidence="2">
    <location>
        <begin position="1180"/>
        <end position="1216"/>
    </location>
</feature>
<dbReference type="InterPro" id="IPR021133">
    <property type="entry name" value="HEAT_type_2"/>
</dbReference>
<dbReference type="InterPro" id="IPR000225">
    <property type="entry name" value="Armadillo"/>
</dbReference>
<dbReference type="SMART" id="SM00382">
    <property type="entry name" value="AAA"/>
    <property type="match status" value="1"/>
</dbReference>
<keyword evidence="6" id="KW-1185">Reference proteome</keyword>
<evidence type="ECO:0000256" key="1">
    <source>
        <dbReference type="ARBA" id="ARBA00045876"/>
    </source>
</evidence>
<comment type="caution">
    <text evidence="5">The sequence shown here is derived from an EMBL/GenBank/DDBJ whole genome shotgun (WGS) entry which is preliminary data.</text>
</comment>
<evidence type="ECO:0000256" key="2">
    <source>
        <dbReference type="PROSITE-ProRule" id="PRU00103"/>
    </source>
</evidence>
<accession>A0A8H6JCR6</accession>
<dbReference type="PANTHER" id="PTHR12697:SF5">
    <property type="entry name" value="DEOXYHYPUSINE HYDROXYLASE"/>
    <property type="match status" value="1"/>
</dbReference>
<name>A0A8H6JCR6_9PEZI</name>
<feature type="domain" description="NACHT" evidence="4">
    <location>
        <begin position="460"/>
        <end position="589"/>
    </location>
</feature>
<dbReference type="Pfam" id="PF05729">
    <property type="entry name" value="NACHT"/>
    <property type="match status" value="1"/>
</dbReference>
<dbReference type="PANTHER" id="PTHR12697">
    <property type="entry name" value="PBS LYASE HEAT-LIKE PROTEIN"/>
    <property type="match status" value="1"/>
</dbReference>
<evidence type="ECO:0000256" key="3">
    <source>
        <dbReference type="SAM" id="Phobius"/>
    </source>
</evidence>
<dbReference type="Proteomes" id="UP000654918">
    <property type="component" value="Unassembled WGS sequence"/>
</dbReference>
<dbReference type="SMART" id="SM00185">
    <property type="entry name" value="ARM"/>
    <property type="match status" value="4"/>
</dbReference>
<dbReference type="InterPro" id="IPR011989">
    <property type="entry name" value="ARM-like"/>
</dbReference>
<keyword evidence="3" id="KW-1133">Transmembrane helix</keyword>
<organism evidence="5 6">
    <name type="scientific">Colletotrichum plurivorum</name>
    <dbReference type="NCBI Taxonomy" id="2175906"/>
    <lineage>
        <taxon>Eukaryota</taxon>
        <taxon>Fungi</taxon>
        <taxon>Dikarya</taxon>
        <taxon>Ascomycota</taxon>
        <taxon>Pezizomycotina</taxon>
        <taxon>Sordariomycetes</taxon>
        <taxon>Hypocreomycetidae</taxon>
        <taxon>Glomerellales</taxon>
        <taxon>Glomerellaceae</taxon>
        <taxon>Colletotrichum</taxon>
        <taxon>Colletotrichum orchidearum species complex</taxon>
    </lineage>
</organism>
<protein>
    <submittedName>
        <fullName evidence="5">PeptidaseCc14</fullName>
    </submittedName>
</protein>